<comment type="caution">
    <text evidence="11">The sequence shown here is derived from an EMBL/GenBank/DDBJ whole genome shotgun (WGS) entry which is preliminary data.</text>
</comment>
<dbReference type="PANTHER" id="PTHR12714:SF9">
    <property type="entry name" value="PROTEIN-S-ISOPRENYLCYSTEINE O-METHYLTRANSFERASE"/>
    <property type="match status" value="1"/>
</dbReference>
<dbReference type="GO" id="GO:0032259">
    <property type="term" value="P:methylation"/>
    <property type="evidence" value="ECO:0007669"/>
    <property type="project" value="UniProtKB-KW"/>
</dbReference>
<evidence type="ECO:0000256" key="8">
    <source>
        <dbReference type="ARBA" id="ARBA00022989"/>
    </source>
</evidence>
<evidence type="ECO:0000256" key="7">
    <source>
        <dbReference type="ARBA" id="ARBA00022692"/>
    </source>
</evidence>
<dbReference type="EC" id="2.1.1.100" evidence="3 10"/>
<evidence type="ECO:0000256" key="9">
    <source>
        <dbReference type="ARBA" id="ARBA00023136"/>
    </source>
</evidence>
<accession>A0A1B7TCB1</accession>
<evidence type="ECO:0000313" key="12">
    <source>
        <dbReference type="Proteomes" id="UP000092321"/>
    </source>
</evidence>
<dbReference type="PANTHER" id="PTHR12714">
    <property type="entry name" value="PROTEIN-S ISOPRENYLCYSTEINE O-METHYLTRANSFERASE"/>
    <property type="match status" value="1"/>
</dbReference>
<dbReference type="InterPro" id="IPR007269">
    <property type="entry name" value="ICMT_MeTrfase"/>
</dbReference>
<gene>
    <name evidence="11" type="ORF">HANVADRAFT_25314</name>
</gene>
<name>A0A1B7TCB1_9ASCO</name>
<keyword evidence="6 10" id="KW-0949">S-adenosyl-L-methionine</keyword>
<dbReference type="GO" id="GO:0005789">
    <property type="term" value="C:endoplasmic reticulum membrane"/>
    <property type="evidence" value="ECO:0007669"/>
    <property type="project" value="UniProtKB-SubCell"/>
</dbReference>
<dbReference type="InterPro" id="IPR025770">
    <property type="entry name" value="PPMT_MeTrfase"/>
</dbReference>
<organism evidence="11 12">
    <name type="scientific">Hanseniaspora valbyensis NRRL Y-1626</name>
    <dbReference type="NCBI Taxonomy" id="766949"/>
    <lineage>
        <taxon>Eukaryota</taxon>
        <taxon>Fungi</taxon>
        <taxon>Dikarya</taxon>
        <taxon>Ascomycota</taxon>
        <taxon>Saccharomycotina</taxon>
        <taxon>Saccharomycetes</taxon>
        <taxon>Saccharomycodales</taxon>
        <taxon>Saccharomycodaceae</taxon>
        <taxon>Hanseniaspora</taxon>
    </lineage>
</organism>
<keyword evidence="7 10" id="KW-0812">Transmembrane</keyword>
<keyword evidence="4 10" id="KW-0489">Methyltransferase</keyword>
<keyword evidence="8 10" id="KW-1133">Transmembrane helix</keyword>
<evidence type="ECO:0000256" key="5">
    <source>
        <dbReference type="ARBA" id="ARBA00022679"/>
    </source>
</evidence>
<feature type="transmembrane region" description="Helical" evidence="10">
    <location>
        <begin position="111"/>
        <end position="130"/>
    </location>
</feature>
<keyword evidence="12" id="KW-1185">Reference proteome</keyword>
<evidence type="ECO:0000313" key="11">
    <source>
        <dbReference type="EMBL" id="OBA26360.1"/>
    </source>
</evidence>
<evidence type="ECO:0000256" key="3">
    <source>
        <dbReference type="ARBA" id="ARBA00012151"/>
    </source>
</evidence>
<feature type="transmembrane region" description="Helical" evidence="10">
    <location>
        <begin position="16"/>
        <end position="35"/>
    </location>
</feature>
<protein>
    <recommendedName>
        <fullName evidence="3 10">Protein-S-isoprenylcysteine O-methyltransferase</fullName>
        <ecNumber evidence="3 10">2.1.1.100</ecNumber>
    </recommendedName>
</protein>
<proteinExistence type="inferred from homology"/>
<comment type="catalytic activity">
    <reaction evidence="10">
        <text>[protein]-C-terminal S-[(2E,6E)-farnesyl]-L-cysteine + S-adenosyl-L-methionine = [protein]-C-terminal S-[(2E,6E)-farnesyl]-L-cysteine methyl ester + S-adenosyl-L-homocysteine</text>
        <dbReference type="Rhea" id="RHEA:21672"/>
        <dbReference type="Rhea" id="RHEA-COMP:12125"/>
        <dbReference type="Rhea" id="RHEA-COMP:12126"/>
        <dbReference type="ChEBI" id="CHEBI:57856"/>
        <dbReference type="ChEBI" id="CHEBI:59789"/>
        <dbReference type="ChEBI" id="CHEBI:90510"/>
        <dbReference type="ChEBI" id="CHEBI:90511"/>
        <dbReference type="EC" id="2.1.1.100"/>
    </reaction>
</comment>
<keyword evidence="5" id="KW-0808">Transferase</keyword>
<dbReference type="GO" id="GO:0004671">
    <property type="term" value="F:protein C-terminal S-isoprenylcysteine carboxyl O-methyltransferase activity"/>
    <property type="evidence" value="ECO:0007669"/>
    <property type="project" value="UniProtKB-EC"/>
</dbReference>
<evidence type="ECO:0000256" key="4">
    <source>
        <dbReference type="ARBA" id="ARBA00022603"/>
    </source>
</evidence>
<evidence type="ECO:0000256" key="10">
    <source>
        <dbReference type="RuleBase" id="RU362022"/>
    </source>
</evidence>
<dbReference type="EMBL" id="LXPE01000019">
    <property type="protein sequence ID" value="OBA26360.1"/>
    <property type="molecule type" value="Genomic_DNA"/>
</dbReference>
<sequence length="231" mass="26824">MNKLHPDITQNDLPEISLTALILGIVIGLLVTNMYNFKFIGLPLNLMFLCIFHFLEFYITAKYNPTQVTTNSYILRNGNEYTAATLFSLAECTLNTYLINRNRIITGKLQIVMVFGLIMVIIGQTFRSLAMITCGRSFNHIVQQTKKDDHSLVTNGVYKISRHPSYFGFFYWSIGSQILCLNYVSAFIFTIVLWRFFYYRIQTEEKHLLKFFGKNYSDFKQRVGVGIPFIH</sequence>
<dbReference type="AlphaFoldDB" id="A0A1B7TCB1"/>
<comment type="subcellular location">
    <subcellularLocation>
        <location evidence="10">Endoplasmic reticulum membrane</location>
        <topology evidence="10">Multi-pass membrane protein</topology>
    </subcellularLocation>
    <subcellularLocation>
        <location evidence="1">Membrane</location>
        <topology evidence="1">Multi-pass membrane protein</topology>
    </subcellularLocation>
</comment>
<dbReference type="Proteomes" id="UP000092321">
    <property type="component" value="Unassembled WGS sequence"/>
</dbReference>
<keyword evidence="9 10" id="KW-0472">Membrane</keyword>
<comment type="similarity">
    <text evidence="2 10">Belongs to the class VI-like SAM-binding methyltransferase superfamily. Isoprenylcysteine carboxyl methyltransferase family.</text>
</comment>
<evidence type="ECO:0000256" key="1">
    <source>
        <dbReference type="ARBA" id="ARBA00004141"/>
    </source>
</evidence>
<dbReference type="Pfam" id="PF04140">
    <property type="entry name" value="ICMT"/>
    <property type="match status" value="1"/>
</dbReference>
<feature type="transmembrane region" description="Helical" evidence="10">
    <location>
        <begin position="169"/>
        <end position="197"/>
    </location>
</feature>
<feature type="transmembrane region" description="Helical" evidence="10">
    <location>
        <begin position="42"/>
        <end position="61"/>
    </location>
</feature>
<dbReference type="PROSITE" id="PS51564">
    <property type="entry name" value="SAM_ICMT"/>
    <property type="match status" value="1"/>
</dbReference>
<reference evidence="12" key="1">
    <citation type="journal article" date="2016" name="Proc. Natl. Acad. Sci. U.S.A.">
        <title>Comparative genomics of biotechnologically important yeasts.</title>
        <authorList>
            <person name="Riley R."/>
            <person name="Haridas S."/>
            <person name="Wolfe K.H."/>
            <person name="Lopes M.R."/>
            <person name="Hittinger C.T."/>
            <person name="Goeker M."/>
            <person name="Salamov A.A."/>
            <person name="Wisecaver J.H."/>
            <person name="Long T.M."/>
            <person name="Calvey C.H."/>
            <person name="Aerts A.L."/>
            <person name="Barry K.W."/>
            <person name="Choi C."/>
            <person name="Clum A."/>
            <person name="Coughlan A.Y."/>
            <person name="Deshpande S."/>
            <person name="Douglass A.P."/>
            <person name="Hanson S.J."/>
            <person name="Klenk H.-P."/>
            <person name="LaButti K.M."/>
            <person name="Lapidus A."/>
            <person name="Lindquist E.A."/>
            <person name="Lipzen A.M."/>
            <person name="Meier-Kolthoff J.P."/>
            <person name="Ohm R.A."/>
            <person name="Otillar R.P."/>
            <person name="Pangilinan J.L."/>
            <person name="Peng Y."/>
            <person name="Rokas A."/>
            <person name="Rosa C.A."/>
            <person name="Scheuner C."/>
            <person name="Sibirny A.A."/>
            <person name="Slot J.C."/>
            <person name="Stielow J.B."/>
            <person name="Sun H."/>
            <person name="Kurtzman C.P."/>
            <person name="Blackwell M."/>
            <person name="Grigoriev I.V."/>
            <person name="Jeffries T.W."/>
        </authorList>
    </citation>
    <scope>NUCLEOTIDE SEQUENCE [LARGE SCALE GENOMIC DNA]</scope>
    <source>
        <strain evidence="12">NRRL Y-1626</strain>
    </source>
</reference>
<evidence type="ECO:0000256" key="2">
    <source>
        <dbReference type="ARBA" id="ARBA00009140"/>
    </source>
</evidence>
<dbReference type="OrthoDB" id="422086at2759"/>
<evidence type="ECO:0000256" key="6">
    <source>
        <dbReference type="ARBA" id="ARBA00022691"/>
    </source>
</evidence>
<keyword evidence="10" id="KW-0256">Endoplasmic reticulum</keyword>
<dbReference type="Gene3D" id="1.20.120.1630">
    <property type="match status" value="1"/>
</dbReference>